<feature type="transmembrane region" description="Helical" evidence="1">
    <location>
        <begin position="136"/>
        <end position="160"/>
    </location>
</feature>
<keyword evidence="1" id="KW-0472">Membrane</keyword>
<comment type="caution">
    <text evidence="2">The sequence shown here is derived from an EMBL/GenBank/DDBJ whole genome shotgun (WGS) entry which is preliminary data.</text>
</comment>
<keyword evidence="3" id="KW-1185">Reference proteome</keyword>
<gene>
    <name evidence="2" type="ORF">J2S19_002084</name>
</gene>
<keyword evidence="1" id="KW-1133">Transmembrane helix</keyword>
<dbReference type="Pfam" id="PF22564">
    <property type="entry name" value="HAAS"/>
    <property type="match status" value="1"/>
</dbReference>
<evidence type="ECO:0000313" key="3">
    <source>
        <dbReference type="Proteomes" id="UP001234495"/>
    </source>
</evidence>
<proteinExistence type="predicted"/>
<evidence type="ECO:0000256" key="1">
    <source>
        <dbReference type="SAM" id="Phobius"/>
    </source>
</evidence>
<organism evidence="2 3">
    <name type="scientific">Metabacillus malikii</name>
    <dbReference type="NCBI Taxonomy" id="1504265"/>
    <lineage>
        <taxon>Bacteria</taxon>
        <taxon>Bacillati</taxon>
        <taxon>Bacillota</taxon>
        <taxon>Bacilli</taxon>
        <taxon>Bacillales</taxon>
        <taxon>Bacillaceae</taxon>
        <taxon>Metabacillus</taxon>
    </lineage>
</organism>
<dbReference type="RefSeq" id="WP_307340836.1">
    <property type="nucleotide sequence ID" value="NZ_JAUSUD010000008.1"/>
</dbReference>
<feature type="transmembrane region" description="Helical" evidence="1">
    <location>
        <begin position="110"/>
        <end position="130"/>
    </location>
</feature>
<reference evidence="2 3" key="1">
    <citation type="submission" date="2023-07" db="EMBL/GenBank/DDBJ databases">
        <title>Genomic Encyclopedia of Type Strains, Phase IV (KMG-IV): sequencing the most valuable type-strain genomes for metagenomic binning, comparative biology and taxonomic classification.</title>
        <authorList>
            <person name="Goeker M."/>
        </authorList>
    </citation>
    <scope>NUCLEOTIDE SEQUENCE [LARGE SCALE GENOMIC DNA]</scope>
    <source>
        <strain evidence="2 3">DSM 29005</strain>
    </source>
</reference>
<name>A0ABT9ZGA6_9BACI</name>
<evidence type="ECO:0000313" key="2">
    <source>
        <dbReference type="EMBL" id="MDQ0230827.1"/>
    </source>
</evidence>
<accession>A0ABT9ZGA6</accession>
<sequence length="185" mass="20575">MNKERFLKELSNQLKKMPNEDRQEVLTDFEEHFQVGLENGKTEEEISKSLGHPKVIAKELLADFMVAQAETDQSVASITRAIFATISLSFFNIIVLLAPVVLIIGLYVSLGLIAVAFTISPLLLIVGFIFGTTSDFVLELFMSITLCGIGLLLSIATIYVGKFLYKVIIRYVKFNVKVIKGGVQR</sequence>
<dbReference type="EMBL" id="JAUSUD010000008">
    <property type="protein sequence ID" value="MDQ0230827.1"/>
    <property type="molecule type" value="Genomic_DNA"/>
</dbReference>
<protein>
    <submittedName>
        <fullName evidence="2">Membrane protein</fullName>
    </submittedName>
</protein>
<feature type="transmembrane region" description="Helical" evidence="1">
    <location>
        <begin position="81"/>
        <end position="103"/>
    </location>
</feature>
<dbReference type="Proteomes" id="UP001234495">
    <property type="component" value="Unassembled WGS sequence"/>
</dbReference>
<keyword evidence="1" id="KW-0812">Transmembrane</keyword>